<sequence>MGHPAAALMSLSHPPVARVAALLLGCGLWLGGCVAAPLHTDRTPGEKPDADPAAVWAELGCATHRLPLLRVVTHELVPATVAPGGGVSHRFVYALCLPPGQKPLTGRLRTQVLRDAVVIGSETVPQARLRPGRWIVDSRITVPATAAAGTYRVRVVFDGPITFRDEITLTVRP</sequence>
<comment type="caution">
    <text evidence="1">The sequence shown here is derived from an EMBL/GenBank/DDBJ whole genome shotgun (WGS) entry which is preliminary data.</text>
</comment>
<dbReference type="AlphaFoldDB" id="A0A5M6IQU7"/>
<accession>A0A5M6IQU7</accession>
<reference evidence="1 2" key="1">
    <citation type="submission" date="2019-09" db="EMBL/GenBank/DDBJ databases">
        <title>Genome sequence of Rhodovastum atsumiense, a diverse member of the Acetobacteraceae family of non-sulfur purple photosynthetic bacteria.</title>
        <authorList>
            <person name="Meyer T."/>
            <person name="Kyndt J."/>
        </authorList>
    </citation>
    <scope>NUCLEOTIDE SEQUENCE [LARGE SCALE GENOMIC DNA]</scope>
    <source>
        <strain evidence="1 2">DSM 21279</strain>
    </source>
</reference>
<proteinExistence type="predicted"/>
<protein>
    <submittedName>
        <fullName evidence="1">Uncharacterized protein</fullName>
    </submittedName>
</protein>
<gene>
    <name evidence="1" type="ORF">F1189_20015</name>
</gene>
<evidence type="ECO:0000313" key="1">
    <source>
        <dbReference type="EMBL" id="KAA5610269.1"/>
    </source>
</evidence>
<evidence type="ECO:0000313" key="2">
    <source>
        <dbReference type="Proteomes" id="UP000325255"/>
    </source>
</evidence>
<name>A0A5M6IQU7_9PROT</name>
<dbReference type="Proteomes" id="UP000325255">
    <property type="component" value="Unassembled WGS sequence"/>
</dbReference>
<organism evidence="1 2">
    <name type="scientific">Rhodovastum atsumiense</name>
    <dbReference type="NCBI Taxonomy" id="504468"/>
    <lineage>
        <taxon>Bacteria</taxon>
        <taxon>Pseudomonadati</taxon>
        <taxon>Pseudomonadota</taxon>
        <taxon>Alphaproteobacteria</taxon>
        <taxon>Acetobacterales</taxon>
        <taxon>Acetobacteraceae</taxon>
        <taxon>Rhodovastum</taxon>
    </lineage>
</organism>
<dbReference type="EMBL" id="VWPK01000035">
    <property type="protein sequence ID" value="KAA5610269.1"/>
    <property type="molecule type" value="Genomic_DNA"/>
</dbReference>
<dbReference type="RefSeq" id="WP_150042646.1">
    <property type="nucleotide sequence ID" value="NZ_OW485601.1"/>
</dbReference>
<keyword evidence="2" id="KW-1185">Reference proteome</keyword>